<dbReference type="PANTHER" id="PTHR23542:SF1">
    <property type="entry name" value="MAJOR FACILITATOR SUPERFAMILY (MFS) PROFILE DOMAIN-CONTAINING PROTEIN"/>
    <property type="match status" value="1"/>
</dbReference>
<dbReference type="SUPFAM" id="SSF103473">
    <property type="entry name" value="MFS general substrate transporter"/>
    <property type="match status" value="1"/>
</dbReference>
<dbReference type="AlphaFoldDB" id="A0AAU7JUC4"/>
<feature type="transmembrane region" description="Helical" evidence="6">
    <location>
        <begin position="142"/>
        <end position="160"/>
    </location>
</feature>
<feature type="transmembrane region" description="Helical" evidence="6">
    <location>
        <begin position="368"/>
        <end position="388"/>
    </location>
</feature>
<comment type="subcellular location">
    <subcellularLocation>
        <location evidence="1">Cell membrane</location>
        <topology evidence="1">Multi-pass membrane protein</topology>
    </subcellularLocation>
</comment>
<organism evidence="8">
    <name type="scientific">Pedococcus sp. KACC 23699</name>
    <dbReference type="NCBI Taxonomy" id="3149228"/>
    <lineage>
        <taxon>Bacteria</taxon>
        <taxon>Bacillati</taxon>
        <taxon>Actinomycetota</taxon>
        <taxon>Actinomycetes</taxon>
        <taxon>Micrococcales</taxon>
        <taxon>Intrasporangiaceae</taxon>
        <taxon>Pedococcus</taxon>
    </lineage>
</organism>
<sequence>MLHRYRRVLANSALRRALVLGFLVRMPVFTGGIVLTLHVVSALGRSYAAAGLVSAAATIAIAASGPWRGRLLDRMGLRRVVVPSIVVAAVCWSIAPFVSYWPLLVLASVAGLFVVPAFSIIRQAIIVAVPEDERRTAISLDSVAVELSFMVGPAAGVWAATVWPTAWVLFVIQMLGVAAGILLWVADPVIREEPECEVDDQGVERAAAAAVPRSAWLRPRFLAICLGASAATLVLGGSDIAFVAALRDFGTPGSIGWVLAVWGFGSLLGGLVYGGLHRSISAFWLLGGLALVTAPMALAAGAPSLAVLGFVAGLFCAPTITATVDQASRVVPADARGEAMGWHGSFMTAGGALGAPLAGVAIDRFGWSAGFVVVAVAGLLIALVGAVATSGRARRHRAGRADQAAAAKRSDEQGRAAATV</sequence>
<feature type="transmembrane region" description="Helical" evidence="6">
    <location>
        <begin position="283"/>
        <end position="300"/>
    </location>
</feature>
<evidence type="ECO:0000256" key="1">
    <source>
        <dbReference type="ARBA" id="ARBA00004651"/>
    </source>
</evidence>
<protein>
    <submittedName>
        <fullName evidence="8">MFS transporter</fullName>
    </submittedName>
</protein>
<keyword evidence="2 6" id="KW-0812">Transmembrane</keyword>
<feature type="transmembrane region" description="Helical" evidence="6">
    <location>
        <begin position="76"/>
        <end position="95"/>
    </location>
</feature>
<feature type="transmembrane region" description="Helical" evidence="6">
    <location>
        <begin position="255"/>
        <end position="276"/>
    </location>
</feature>
<evidence type="ECO:0000256" key="4">
    <source>
        <dbReference type="ARBA" id="ARBA00023136"/>
    </source>
</evidence>
<feature type="transmembrane region" description="Helical" evidence="6">
    <location>
        <begin position="46"/>
        <end position="64"/>
    </location>
</feature>
<dbReference type="InterPro" id="IPR011701">
    <property type="entry name" value="MFS"/>
</dbReference>
<evidence type="ECO:0000256" key="2">
    <source>
        <dbReference type="ARBA" id="ARBA00022692"/>
    </source>
</evidence>
<gene>
    <name evidence="8" type="ORF">ABEG17_19500</name>
</gene>
<name>A0AAU7JUC4_9MICO</name>
<dbReference type="EMBL" id="CP157483">
    <property type="protein sequence ID" value="XBO43714.1"/>
    <property type="molecule type" value="Genomic_DNA"/>
</dbReference>
<dbReference type="GO" id="GO:0022857">
    <property type="term" value="F:transmembrane transporter activity"/>
    <property type="evidence" value="ECO:0007669"/>
    <property type="project" value="InterPro"/>
</dbReference>
<dbReference type="GO" id="GO:0005886">
    <property type="term" value="C:plasma membrane"/>
    <property type="evidence" value="ECO:0007669"/>
    <property type="project" value="UniProtKB-SubCell"/>
</dbReference>
<dbReference type="RefSeq" id="WP_406831164.1">
    <property type="nucleotide sequence ID" value="NZ_CP157483.1"/>
</dbReference>
<feature type="transmembrane region" description="Helical" evidence="6">
    <location>
        <begin position="101"/>
        <end position="121"/>
    </location>
</feature>
<reference evidence="8" key="1">
    <citation type="submission" date="2024-05" db="EMBL/GenBank/DDBJ databases">
        <authorList>
            <person name="Kim S."/>
            <person name="Heo J."/>
            <person name="Choi H."/>
            <person name="Choi Y."/>
            <person name="Kwon S.-W."/>
            <person name="Kim Y."/>
        </authorList>
    </citation>
    <scope>NUCLEOTIDE SEQUENCE</scope>
    <source>
        <strain evidence="8">KACC 23699</strain>
    </source>
</reference>
<evidence type="ECO:0000259" key="7">
    <source>
        <dbReference type="PROSITE" id="PS50850"/>
    </source>
</evidence>
<evidence type="ECO:0000256" key="3">
    <source>
        <dbReference type="ARBA" id="ARBA00022989"/>
    </source>
</evidence>
<feature type="transmembrane region" description="Helical" evidence="6">
    <location>
        <begin position="306"/>
        <end position="324"/>
    </location>
</feature>
<feature type="transmembrane region" description="Helical" evidence="6">
    <location>
        <begin position="344"/>
        <end position="362"/>
    </location>
</feature>
<dbReference type="Gene3D" id="1.20.1250.20">
    <property type="entry name" value="MFS general substrate transporter like domains"/>
    <property type="match status" value="1"/>
</dbReference>
<feature type="transmembrane region" description="Helical" evidence="6">
    <location>
        <begin position="20"/>
        <end position="40"/>
    </location>
</feature>
<dbReference type="InterPro" id="IPR020846">
    <property type="entry name" value="MFS_dom"/>
</dbReference>
<dbReference type="InterPro" id="IPR036259">
    <property type="entry name" value="MFS_trans_sf"/>
</dbReference>
<feature type="transmembrane region" description="Helical" evidence="6">
    <location>
        <begin position="166"/>
        <end position="185"/>
    </location>
</feature>
<dbReference type="PANTHER" id="PTHR23542">
    <property type="match status" value="1"/>
</dbReference>
<evidence type="ECO:0000256" key="6">
    <source>
        <dbReference type="SAM" id="Phobius"/>
    </source>
</evidence>
<keyword evidence="3 6" id="KW-1133">Transmembrane helix</keyword>
<dbReference type="PROSITE" id="PS50850">
    <property type="entry name" value="MFS"/>
    <property type="match status" value="1"/>
</dbReference>
<feature type="region of interest" description="Disordered" evidence="5">
    <location>
        <begin position="398"/>
        <end position="420"/>
    </location>
</feature>
<proteinExistence type="predicted"/>
<dbReference type="Pfam" id="PF07690">
    <property type="entry name" value="MFS_1"/>
    <property type="match status" value="1"/>
</dbReference>
<accession>A0AAU7JUC4</accession>
<evidence type="ECO:0000313" key="8">
    <source>
        <dbReference type="EMBL" id="XBO43714.1"/>
    </source>
</evidence>
<feature type="transmembrane region" description="Helical" evidence="6">
    <location>
        <begin position="221"/>
        <end position="243"/>
    </location>
</feature>
<feature type="domain" description="Major facilitator superfamily (MFS) profile" evidence="7">
    <location>
        <begin position="13"/>
        <end position="393"/>
    </location>
</feature>
<keyword evidence="4 6" id="KW-0472">Membrane</keyword>
<evidence type="ECO:0000256" key="5">
    <source>
        <dbReference type="SAM" id="MobiDB-lite"/>
    </source>
</evidence>